<evidence type="ECO:0000313" key="3">
    <source>
        <dbReference type="Proteomes" id="UP000199361"/>
    </source>
</evidence>
<dbReference type="STRING" id="568860.SAMN05421811_11541"/>
<feature type="compositionally biased region" description="Polar residues" evidence="1">
    <location>
        <begin position="499"/>
        <end position="509"/>
    </location>
</feature>
<evidence type="ECO:0000256" key="1">
    <source>
        <dbReference type="SAM" id="MobiDB-lite"/>
    </source>
</evidence>
<reference evidence="2 3" key="1">
    <citation type="submission" date="2016-10" db="EMBL/GenBank/DDBJ databases">
        <authorList>
            <person name="de Groot N.N."/>
        </authorList>
    </citation>
    <scope>NUCLEOTIDE SEQUENCE [LARGE SCALE GENOMIC DNA]</scope>
    <source>
        <strain evidence="2 3">CGMCC 4.5598</strain>
    </source>
</reference>
<dbReference type="RefSeq" id="WP_143082507.1">
    <property type="nucleotide sequence ID" value="NZ_FOHX01000015.1"/>
</dbReference>
<protein>
    <submittedName>
        <fullName evidence="2">Uncharacterized protein</fullName>
    </submittedName>
</protein>
<feature type="compositionally biased region" description="Pro residues" evidence="1">
    <location>
        <begin position="216"/>
        <end position="226"/>
    </location>
</feature>
<dbReference type="AlphaFoldDB" id="A0A1I0LCP3"/>
<feature type="compositionally biased region" description="Pro residues" evidence="1">
    <location>
        <begin position="538"/>
        <end position="547"/>
    </location>
</feature>
<sequence>MQSGHGAAHPSADATQSGYGTAQPDPGAAHFGHFGSDQPHYGLNQPHPGATQSGPAAQPHSGYGRSAHSGANPYPGPSQAAGAPEHPPTVPYPAQQPSGPQPTSGPHTSYPPAMEQAPGAETAYPQVSGPQPVPPHPASPHGASPYGGSPDAASPQAPGPQPGQPTADTPWVGPLQADLQGVIGRLPAEGAPWPSPAPQQPAAQDLPSWPVDPAVPGVPPWEPPPAFTAAAAGMPVWPAPPSDPRAMPPWPAATGELVAEPDEPQPTAFAADATDPEGIVRPPHHVAAPTPDQLQQPGHPQGPSHVQGLSDPQGPSGPHPVQGPAGLSQPATGGNTAFPATAPGISTPGPGAPVPGQNASAPGDDPRQGGGAPTDPDATRPGAVPVPPEGPGPHPSGDARQSGGHAMPLAAPVAEAEETRPAPAHQPPAITPSGAPAESQDADSPHDDQPPATPFDPNAPTPVRPAEPGDVPVWPPLPPGATGTTAPQRIPDLPFSRDTWGQRQSTSLDLPTPPHGLAATTAGGPAFPPGAFKQAPFQIPPPPPPPSGGGKRALLVTLGALALVGVATGGFFAYQAVSDPAPTTAAARTGPPSGPDGQGQGQGQGQPQQTALSSEDPGASVLDSEQSDPQKLSLSEAFPKKKVSAAGTTFKRVKAGMETTCDKAAVGAFADALKAQSCTRVLRATYVDSKKRYAVTTGIAVLPTRDAATTVDQSKDLGKNSWFRPLPGPEGSGGDRVQIAGGYAAGLVWGRYIVFSYATYADGRTPTDKEKTLPKVSGAFRDQTSLVLERRVTGG</sequence>
<name>A0A1I0LCP3_9ACTN</name>
<feature type="compositionally biased region" description="Low complexity" evidence="1">
    <location>
        <begin position="582"/>
        <end position="591"/>
    </location>
</feature>
<feature type="compositionally biased region" description="Pro residues" evidence="1">
    <location>
        <begin position="237"/>
        <end position="251"/>
    </location>
</feature>
<keyword evidence="3" id="KW-1185">Reference proteome</keyword>
<evidence type="ECO:0000313" key="2">
    <source>
        <dbReference type="EMBL" id="SEU37910.1"/>
    </source>
</evidence>
<feature type="region of interest" description="Disordered" evidence="1">
    <location>
        <begin position="582"/>
        <end position="636"/>
    </location>
</feature>
<accession>A0A1I0LCP3</accession>
<gene>
    <name evidence="2" type="ORF">SAMN05421811_11541</name>
</gene>
<proteinExistence type="predicted"/>
<dbReference type="OrthoDB" id="3479396at2"/>
<feature type="compositionally biased region" description="Low complexity" evidence="1">
    <location>
        <begin position="93"/>
        <end position="108"/>
    </location>
</feature>
<dbReference type="Proteomes" id="UP000199361">
    <property type="component" value="Unassembled WGS sequence"/>
</dbReference>
<dbReference type="EMBL" id="FOHX01000015">
    <property type="protein sequence ID" value="SEU37910.1"/>
    <property type="molecule type" value="Genomic_DNA"/>
</dbReference>
<organism evidence="2 3">
    <name type="scientific">Nonomuraea wenchangensis</name>
    <dbReference type="NCBI Taxonomy" id="568860"/>
    <lineage>
        <taxon>Bacteria</taxon>
        <taxon>Bacillati</taxon>
        <taxon>Actinomycetota</taxon>
        <taxon>Actinomycetes</taxon>
        <taxon>Streptosporangiales</taxon>
        <taxon>Streptosporangiaceae</taxon>
        <taxon>Nonomuraea</taxon>
    </lineage>
</organism>
<feature type="compositionally biased region" description="Pro residues" evidence="1">
    <location>
        <begin position="384"/>
        <end position="394"/>
    </location>
</feature>
<feature type="compositionally biased region" description="Low complexity" evidence="1">
    <location>
        <begin position="139"/>
        <end position="156"/>
    </location>
</feature>
<feature type="compositionally biased region" description="Low complexity" evidence="1">
    <location>
        <begin position="515"/>
        <end position="537"/>
    </location>
</feature>
<feature type="region of interest" description="Disordered" evidence="1">
    <location>
        <begin position="1"/>
        <end position="551"/>
    </location>
</feature>
<feature type="compositionally biased region" description="Pro residues" evidence="1">
    <location>
        <begin position="451"/>
        <end position="465"/>
    </location>
</feature>
<feature type="compositionally biased region" description="Polar residues" evidence="1">
    <location>
        <begin position="623"/>
        <end position="633"/>
    </location>
</feature>